<evidence type="ECO:0000256" key="1">
    <source>
        <dbReference type="ARBA" id="ARBA00004651"/>
    </source>
</evidence>
<accession>U2KGN7</accession>
<dbReference type="GO" id="GO:0015184">
    <property type="term" value="F:L-cystine transmembrane transporter activity"/>
    <property type="evidence" value="ECO:0007669"/>
    <property type="project" value="TreeGrafter"/>
</dbReference>
<dbReference type="Proteomes" id="UP000016617">
    <property type="component" value="Unassembled WGS sequence"/>
</dbReference>
<name>U2KGN7_9STRE</name>
<keyword evidence="7 8" id="KW-0472">Membrane</keyword>
<sequence>MDIKYIIEIFPQIAAYIPVTLLMAIIAMALALILGGFLTYLSRISYLKWLIGLYLLIFRGFPTIVILFVIYFGLPQLLGLGHNWSATVIATICLALKQEAYTVEVYRSALDAVPRGQLEAGLAIGLKTSQVYRRIIIPQAIRTMIPTLGNNFTALLKETSLAFSIGVTEMFGQGKLIASTNFRYFEVYFAVGILYVLIIYVYSLIQEFIEEKVNFY</sequence>
<evidence type="ECO:0000313" key="10">
    <source>
        <dbReference type="EMBL" id="ERJ73993.1"/>
    </source>
</evidence>
<dbReference type="Gene3D" id="1.10.3720.10">
    <property type="entry name" value="MetI-like"/>
    <property type="match status" value="1"/>
</dbReference>
<dbReference type="InterPro" id="IPR043429">
    <property type="entry name" value="ArtM/GltK/GlnP/TcyL/YhdX-like"/>
</dbReference>
<dbReference type="SUPFAM" id="SSF161098">
    <property type="entry name" value="MetI-like"/>
    <property type="match status" value="1"/>
</dbReference>
<evidence type="ECO:0000313" key="11">
    <source>
        <dbReference type="Proteomes" id="UP000016617"/>
    </source>
</evidence>
<dbReference type="EMBL" id="AWVA01000117">
    <property type="protein sequence ID" value="ERJ73993.1"/>
    <property type="molecule type" value="Genomic_DNA"/>
</dbReference>
<organism evidence="10 11">
    <name type="scientific">Streptococcus sobrinus W1703</name>
    <dbReference type="NCBI Taxonomy" id="1227275"/>
    <lineage>
        <taxon>Bacteria</taxon>
        <taxon>Bacillati</taxon>
        <taxon>Bacillota</taxon>
        <taxon>Bacilli</taxon>
        <taxon>Lactobacillales</taxon>
        <taxon>Streptococcaceae</taxon>
        <taxon>Streptococcus</taxon>
    </lineage>
</organism>
<dbReference type="PANTHER" id="PTHR30614:SF0">
    <property type="entry name" value="L-CYSTINE TRANSPORT SYSTEM PERMEASE PROTEIN TCYL"/>
    <property type="match status" value="1"/>
</dbReference>
<dbReference type="InterPro" id="IPR000515">
    <property type="entry name" value="MetI-like"/>
</dbReference>
<keyword evidence="3" id="KW-1003">Cell membrane</keyword>
<dbReference type="Pfam" id="PF00528">
    <property type="entry name" value="BPD_transp_1"/>
    <property type="match status" value="1"/>
</dbReference>
<feature type="transmembrane region" description="Helical" evidence="8">
    <location>
        <begin position="53"/>
        <end position="74"/>
    </location>
</feature>
<evidence type="ECO:0000256" key="4">
    <source>
        <dbReference type="ARBA" id="ARBA00022692"/>
    </source>
</evidence>
<dbReference type="HOGENOM" id="CLU_019602_1_4_9"/>
<protein>
    <submittedName>
        <fullName evidence="10">ABC transporter, permease protein</fullName>
    </submittedName>
</protein>
<comment type="subcellular location">
    <subcellularLocation>
        <location evidence="1 8">Cell membrane</location>
        <topology evidence="1 8">Multi-pass membrane protein</topology>
    </subcellularLocation>
</comment>
<dbReference type="InterPro" id="IPR010065">
    <property type="entry name" value="AA_ABC_transptr_permease_3TM"/>
</dbReference>
<feature type="transmembrane region" description="Helical" evidence="8">
    <location>
        <begin position="187"/>
        <end position="205"/>
    </location>
</feature>
<feature type="domain" description="ABC transmembrane type-1" evidence="9">
    <location>
        <begin position="17"/>
        <end position="206"/>
    </location>
</feature>
<keyword evidence="6 8" id="KW-1133">Transmembrane helix</keyword>
<dbReference type="RefSeq" id="WP_019776353.1">
    <property type="nucleotide sequence ID" value="NZ_KI259731.1"/>
</dbReference>
<dbReference type="OrthoDB" id="9787841at2"/>
<dbReference type="AlphaFoldDB" id="U2KGN7"/>
<keyword evidence="2 8" id="KW-0813">Transport</keyword>
<keyword evidence="4 8" id="KW-0812">Transmembrane</keyword>
<evidence type="ECO:0000256" key="2">
    <source>
        <dbReference type="ARBA" id="ARBA00022448"/>
    </source>
</evidence>
<dbReference type="CDD" id="cd06261">
    <property type="entry name" value="TM_PBP2"/>
    <property type="match status" value="1"/>
</dbReference>
<dbReference type="PANTHER" id="PTHR30614">
    <property type="entry name" value="MEMBRANE COMPONENT OF AMINO ACID ABC TRANSPORTER"/>
    <property type="match status" value="1"/>
</dbReference>
<dbReference type="PATRIC" id="fig|1227275.3.peg.1781"/>
<evidence type="ECO:0000256" key="7">
    <source>
        <dbReference type="ARBA" id="ARBA00023136"/>
    </source>
</evidence>
<evidence type="ECO:0000256" key="8">
    <source>
        <dbReference type="RuleBase" id="RU363032"/>
    </source>
</evidence>
<evidence type="ECO:0000256" key="6">
    <source>
        <dbReference type="ARBA" id="ARBA00022989"/>
    </source>
</evidence>
<dbReference type="PROSITE" id="PS50928">
    <property type="entry name" value="ABC_TM1"/>
    <property type="match status" value="1"/>
</dbReference>
<gene>
    <name evidence="10" type="ORF">HMPREF1557_01981</name>
</gene>
<proteinExistence type="inferred from homology"/>
<comment type="similarity">
    <text evidence="8">Belongs to the binding-protein-dependent transport system permease family.</text>
</comment>
<dbReference type="GO" id="GO:0043190">
    <property type="term" value="C:ATP-binding cassette (ABC) transporter complex"/>
    <property type="evidence" value="ECO:0007669"/>
    <property type="project" value="InterPro"/>
</dbReference>
<dbReference type="InterPro" id="IPR035906">
    <property type="entry name" value="MetI-like_sf"/>
</dbReference>
<keyword evidence="5" id="KW-0029">Amino-acid transport</keyword>
<comment type="caution">
    <text evidence="10">The sequence shown here is derived from an EMBL/GenBank/DDBJ whole genome shotgun (WGS) entry which is preliminary data.</text>
</comment>
<reference evidence="10 11" key="1">
    <citation type="submission" date="2013-06" db="EMBL/GenBank/DDBJ databases">
        <authorList>
            <person name="Weinstock G."/>
            <person name="Sodergren E."/>
            <person name="Lobos E.A."/>
            <person name="Fulton L."/>
            <person name="Fulton R."/>
            <person name="Courtney L."/>
            <person name="Fronick C."/>
            <person name="O'Laughlin M."/>
            <person name="Godfrey J."/>
            <person name="Wilson R.M."/>
            <person name="Miner T."/>
            <person name="Farmer C."/>
            <person name="Delehaunty K."/>
            <person name="Cordes M."/>
            <person name="Minx P."/>
            <person name="Tomlinson C."/>
            <person name="Chen J."/>
            <person name="Wollam A."/>
            <person name="Pepin K.H."/>
            <person name="Bhonagiri V."/>
            <person name="Zhang X."/>
            <person name="Warren W."/>
            <person name="Mitreva M."/>
            <person name="Mardis E.R."/>
            <person name="Wilson R.K."/>
        </authorList>
    </citation>
    <scope>NUCLEOTIDE SEQUENCE [LARGE SCALE GENOMIC DNA]</scope>
    <source>
        <strain evidence="10 11">W1703</strain>
    </source>
</reference>
<feature type="transmembrane region" description="Helical" evidence="8">
    <location>
        <begin position="15"/>
        <end position="41"/>
    </location>
</feature>
<evidence type="ECO:0000256" key="3">
    <source>
        <dbReference type="ARBA" id="ARBA00022475"/>
    </source>
</evidence>
<evidence type="ECO:0000256" key="5">
    <source>
        <dbReference type="ARBA" id="ARBA00022970"/>
    </source>
</evidence>
<evidence type="ECO:0000259" key="9">
    <source>
        <dbReference type="PROSITE" id="PS50928"/>
    </source>
</evidence>
<dbReference type="NCBIfam" id="TIGR01726">
    <property type="entry name" value="HEQRo_perm_3TM"/>
    <property type="match status" value="1"/>
</dbReference>